<evidence type="ECO:0000313" key="2">
    <source>
        <dbReference type="Proteomes" id="UP000184120"/>
    </source>
</evidence>
<reference evidence="2" key="1">
    <citation type="submission" date="2016-11" db="EMBL/GenBank/DDBJ databases">
        <authorList>
            <person name="Varghese N."/>
            <person name="Submissions S."/>
        </authorList>
    </citation>
    <scope>NUCLEOTIDE SEQUENCE [LARGE SCALE GENOMIC DNA]</scope>
    <source>
        <strain evidence="2">DSM 27989</strain>
    </source>
</reference>
<dbReference type="RefSeq" id="WP_072932684.1">
    <property type="nucleotide sequence ID" value="NZ_FRBH01000008.1"/>
</dbReference>
<dbReference type="STRING" id="1434701.SAMN05443634_108108"/>
<evidence type="ECO:0000313" key="1">
    <source>
        <dbReference type="EMBL" id="SHL35879.1"/>
    </source>
</evidence>
<dbReference type="EMBL" id="FRBH01000008">
    <property type="protein sequence ID" value="SHL35879.1"/>
    <property type="molecule type" value="Genomic_DNA"/>
</dbReference>
<protein>
    <submittedName>
        <fullName evidence="1">Uncharacterized protein</fullName>
    </submittedName>
</protein>
<name>A0A1M6ZZU4_9FLAO</name>
<dbReference type="Proteomes" id="UP000184120">
    <property type="component" value="Unassembled WGS sequence"/>
</dbReference>
<dbReference type="AlphaFoldDB" id="A0A1M6ZZU4"/>
<gene>
    <name evidence="1" type="ORF">SAMN05443634_108108</name>
</gene>
<sequence>MKNFINIFLKSNQNIIVILLLVVLCSACVNRYNKNEINSADVDMDVIGNLILENITTGLVVINENFISNKYYDSIIKETQKYKNYQSLRDIKEIKSNFDISEIKFRKPFIFKSEVTDSIKLSHLIITYISFSKPYINKRNEVIIYNEYYVGPLHGGGDIYVFSLDKNKKWTLKHKYIDSKS</sequence>
<organism evidence="1 2">
    <name type="scientific">Chishuiella changwenlii</name>
    <dbReference type="NCBI Taxonomy" id="1434701"/>
    <lineage>
        <taxon>Bacteria</taxon>
        <taxon>Pseudomonadati</taxon>
        <taxon>Bacteroidota</taxon>
        <taxon>Flavobacteriia</taxon>
        <taxon>Flavobacteriales</taxon>
        <taxon>Weeksellaceae</taxon>
        <taxon>Chishuiella</taxon>
    </lineage>
</organism>
<proteinExistence type="predicted"/>
<accession>A0A1M6ZZU4</accession>